<dbReference type="PANTHER" id="PTHR13302:SF8">
    <property type="entry name" value="CONSERVED OLIGOMERIC GOLGI COMPLEX SUBUNIT 3"/>
    <property type="match status" value="1"/>
</dbReference>
<name>A0A183E4Q5_9BILA</name>
<organism evidence="1">
    <name type="scientific">Gongylonema pulchrum</name>
    <dbReference type="NCBI Taxonomy" id="637853"/>
    <lineage>
        <taxon>Eukaryota</taxon>
        <taxon>Metazoa</taxon>
        <taxon>Ecdysozoa</taxon>
        <taxon>Nematoda</taxon>
        <taxon>Chromadorea</taxon>
        <taxon>Rhabditida</taxon>
        <taxon>Spirurina</taxon>
        <taxon>Spiruromorpha</taxon>
        <taxon>Spiruroidea</taxon>
        <taxon>Gongylonematidae</taxon>
        <taxon>Gongylonema</taxon>
    </lineage>
</organism>
<sequence length="231" mass="26647">LDFSKYKSSASEFFHDPRRWFQLTSNNAFLELLLQIPLAVMETTSDSRRVIDVQLKTHCHSVINTASDMIIMELAEYISKAENATAAADFDLAKSEALKPETMQNFAGQAYKKLTRLWPEIKKCFDLYIGVKETEEILLQPIKKKIIDTFTRASVFANKYYDEEQKQIASLPTQEHIWLFLEKSVLHSVNISVSIDIAIANWERYKRELSWLGYTVLERLLGHGFAQNCSL</sequence>
<dbReference type="GO" id="GO:0007030">
    <property type="term" value="P:Golgi organization"/>
    <property type="evidence" value="ECO:0007669"/>
    <property type="project" value="TreeGrafter"/>
</dbReference>
<dbReference type="GO" id="GO:0016020">
    <property type="term" value="C:membrane"/>
    <property type="evidence" value="ECO:0007669"/>
    <property type="project" value="InterPro"/>
</dbReference>
<accession>A0A183E4Q5</accession>
<evidence type="ECO:0000313" key="1">
    <source>
        <dbReference type="WBParaSite" id="GPUH_0001596801-mRNA-1"/>
    </source>
</evidence>
<protein>
    <submittedName>
        <fullName evidence="1">Conserved oligomeric Golgi complex subunit 3</fullName>
    </submittedName>
</protein>
<dbReference type="GO" id="GO:0006886">
    <property type="term" value="P:intracellular protein transport"/>
    <property type="evidence" value="ECO:0007669"/>
    <property type="project" value="InterPro"/>
</dbReference>
<dbReference type="GO" id="GO:0006891">
    <property type="term" value="P:intra-Golgi vesicle-mediated transport"/>
    <property type="evidence" value="ECO:0007669"/>
    <property type="project" value="TreeGrafter"/>
</dbReference>
<proteinExistence type="predicted"/>
<dbReference type="GO" id="GO:0017119">
    <property type="term" value="C:Golgi transport complex"/>
    <property type="evidence" value="ECO:0007669"/>
    <property type="project" value="TreeGrafter"/>
</dbReference>
<reference evidence="1" key="1">
    <citation type="submission" date="2016-06" db="UniProtKB">
        <authorList>
            <consortium name="WormBaseParasite"/>
        </authorList>
    </citation>
    <scope>IDENTIFICATION</scope>
</reference>
<dbReference type="AlphaFoldDB" id="A0A183E4Q5"/>
<dbReference type="GO" id="GO:0005801">
    <property type="term" value="C:cis-Golgi network"/>
    <property type="evidence" value="ECO:0007669"/>
    <property type="project" value="InterPro"/>
</dbReference>
<dbReference type="WBParaSite" id="GPUH_0001596801-mRNA-1">
    <property type="protein sequence ID" value="GPUH_0001596801-mRNA-1"/>
    <property type="gene ID" value="GPUH_0001596801"/>
</dbReference>
<dbReference type="InterPro" id="IPR007265">
    <property type="entry name" value="COG_su3"/>
</dbReference>
<dbReference type="PANTHER" id="PTHR13302">
    <property type="entry name" value="CONSERVED OLIGOMERIC GOLGI COMPLEX COMPONENT 3"/>
    <property type="match status" value="1"/>
</dbReference>